<dbReference type="GO" id="GO:0004674">
    <property type="term" value="F:protein serine/threonine kinase activity"/>
    <property type="evidence" value="ECO:0007669"/>
    <property type="project" value="UniProtKB-KW"/>
</dbReference>
<dbReference type="SMART" id="SM00220">
    <property type="entry name" value="S_TKc"/>
    <property type="match status" value="1"/>
</dbReference>
<dbReference type="RefSeq" id="XP_001713441.1">
    <property type="nucleotide sequence ID" value="XM_001713389.1"/>
</dbReference>
<dbReference type="SUPFAM" id="SSF56112">
    <property type="entry name" value="Protein kinase-like (PK-like)"/>
    <property type="match status" value="1"/>
</dbReference>
<dbReference type="GO" id="GO:0007094">
    <property type="term" value="P:mitotic spindle assembly checkpoint signaling"/>
    <property type="evidence" value="ECO:0007669"/>
    <property type="project" value="TreeGrafter"/>
</dbReference>
<dbReference type="GO" id="GO:0004712">
    <property type="term" value="F:protein serine/threonine/tyrosine kinase activity"/>
    <property type="evidence" value="ECO:0007669"/>
    <property type="project" value="TreeGrafter"/>
</dbReference>
<dbReference type="InterPro" id="IPR000719">
    <property type="entry name" value="Prot_kinase_dom"/>
</dbReference>
<dbReference type="GO" id="GO:0005634">
    <property type="term" value="C:nucleus"/>
    <property type="evidence" value="ECO:0007669"/>
    <property type="project" value="TreeGrafter"/>
</dbReference>
<protein>
    <recommendedName>
        <fullName evidence="6">Protein kinase domain-containing protein</fullName>
    </recommendedName>
</protein>
<evidence type="ECO:0000256" key="2">
    <source>
        <dbReference type="ARBA" id="ARBA00022679"/>
    </source>
</evidence>
<feature type="domain" description="Protein kinase" evidence="6">
    <location>
        <begin position="272"/>
        <end position="533"/>
    </location>
</feature>
<dbReference type="Gene3D" id="1.10.510.10">
    <property type="entry name" value="Transferase(Phosphotransferase) domain 1"/>
    <property type="match status" value="1"/>
</dbReference>
<evidence type="ECO:0000313" key="8">
    <source>
        <dbReference type="Proteomes" id="UP000242167"/>
    </source>
</evidence>
<dbReference type="GO" id="GO:0034501">
    <property type="term" value="P:protein localization to kinetochore"/>
    <property type="evidence" value="ECO:0007669"/>
    <property type="project" value="TreeGrafter"/>
</dbReference>
<dbReference type="PANTHER" id="PTHR22974:SF21">
    <property type="entry name" value="DUAL SPECIFICITY PROTEIN KINASE TTK"/>
    <property type="match status" value="1"/>
</dbReference>
<dbReference type="GO" id="GO:0007059">
    <property type="term" value="P:chromosome segregation"/>
    <property type="evidence" value="ECO:0007669"/>
    <property type="project" value="TreeGrafter"/>
</dbReference>
<gene>
    <name evidence="7" type="primary">kin(mps1)</name>
</gene>
<dbReference type="GeneID" id="857223"/>
<keyword evidence="7" id="KW-0542">Nucleomorph</keyword>
<keyword evidence="5" id="KW-0067">ATP-binding</keyword>
<evidence type="ECO:0000313" key="7">
    <source>
        <dbReference type="EMBL" id="AAK39750.1"/>
    </source>
</evidence>
<evidence type="ECO:0000256" key="3">
    <source>
        <dbReference type="ARBA" id="ARBA00022741"/>
    </source>
</evidence>
<evidence type="ECO:0000259" key="6">
    <source>
        <dbReference type="PROSITE" id="PS50011"/>
    </source>
</evidence>
<reference evidence="7 8" key="1">
    <citation type="journal article" date="2001" name="Nature">
        <title>The highly reduced genome of an enslaved algal nucleus.</title>
        <authorList>
            <person name="Douglas S."/>
            <person name="Zauner S."/>
            <person name="Fraunholz M."/>
            <person name="Beaton M."/>
            <person name="Penny S."/>
            <person name="Deng L."/>
            <person name="Wu X."/>
            <person name="Reith M."/>
            <person name="Cavalier-Smith T."/>
            <person name="Maier U."/>
        </authorList>
    </citation>
    <scope>NUCLEOTIDE SEQUENCE [LARGE SCALE GENOMIC DNA]</scope>
</reference>
<keyword evidence="3" id="KW-0547">Nucleotide-binding</keyword>
<proteinExistence type="predicted"/>
<geneLocation type="nucleomorph" evidence="7"/>
<dbReference type="PROSITE" id="PS50011">
    <property type="entry name" value="PROTEIN_KINASE_DOM"/>
    <property type="match status" value="1"/>
</dbReference>
<dbReference type="PIR" id="F90132">
    <property type="entry name" value="F90132"/>
</dbReference>
<dbReference type="EMBL" id="AF083031">
    <property type="protein sequence ID" value="AAK39750.1"/>
    <property type="molecule type" value="Genomic_DNA"/>
</dbReference>
<sequence length="536" mass="64447">MKSLIFDNFFLLKFQFKKFSKIRLLKKKNIKNIFDSKNYIYLYLKQILNILKNYKSEIFINLICGLQQSFLFEENNFYNNDFLNFRKRFFFFLKTEILLYKIFFLNNFNIVQNYSELCLKFNKNPNTKFIHNYIWKFYIRTIKNYIKDSNLLILCILCKKKRSLEKIILYSYFIFRQSPSIKTNFKKTFEIMKFDYFLIFHRILKNSINFTKRFVIYLEKLKFFSFFYHEIFFCKSYFRNSFGHSRIICIEFMKKSNFVSYSDLLLINGVIYIKICLIAKGGSGKVYKIIDQNKKIFALKKIKINQNNKNFCLKEISILKAMNKRKGIIHIIDVEFNLFNSKISIILEFGKENLHELLRNPLNRNINSKKLLCLQIADAVNLLHSEKIVHSDLKPSNFMFIKKSLKIIDFGISHEIYVNRSNISREIQIGSINYISPEAIIENSFFTGKKKYKIGKFSDVWSIGCIFYEIFYGNPPFYEYTFLKKIQIITDKLDHLIFPKNSDSLLNDLIKFCLRKDPNLRILINEILKHPFFDVF</sequence>
<keyword evidence="4" id="KW-0418">Kinase</keyword>
<dbReference type="Gene3D" id="3.30.200.20">
    <property type="entry name" value="Phosphorylase Kinase, domain 1"/>
    <property type="match status" value="1"/>
</dbReference>
<dbReference type="AlphaFoldDB" id="Q98S30"/>
<dbReference type="GO" id="GO:0005524">
    <property type="term" value="F:ATP binding"/>
    <property type="evidence" value="ECO:0007669"/>
    <property type="project" value="UniProtKB-KW"/>
</dbReference>
<name>Q98S30_GUITH</name>
<dbReference type="InterPro" id="IPR008271">
    <property type="entry name" value="Ser/Thr_kinase_AS"/>
</dbReference>
<dbReference type="Proteomes" id="UP000242167">
    <property type="component" value="Nucleomorph 3"/>
</dbReference>
<keyword evidence="1" id="KW-0723">Serine/threonine-protein kinase</keyword>
<dbReference type="PANTHER" id="PTHR22974">
    <property type="entry name" value="MIXED LINEAGE PROTEIN KINASE"/>
    <property type="match status" value="1"/>
</dbReference>
<dbReference type="PROSITE" id="PS00108">
    <property type="entry name" value="PROTEIN_KINASE_ST"/>
    <property type="match status" value="1"/>
</dbReference>
<evidence type="ECO:0000256" key="5">
    <source>
        <dbReference type="ARBA" id="ARBA00022840"/>
    </source>
</evidence>
<dbReference type="GO" id="GO:0000776">
    <property type="term" value="C:kinetochore"/>
    <property type="evidence" value="ECO:0007669"/>
    <property type="project" value="TreeGrafter"/>
</dbReference>
<keyword evidence="2" id="KW-0808">Transferase</keyword>
<dbReference type="GO" id="GO:0033316">
    <property type="term" value="P:meiotic spindle assembly checkpoint signaling"/>
    <property type="evidence" value="ECO:0007669"/>
    <property type="project" value="TreeGrafter"/>
</dbReference>
<dbReference type="Pfam" id="PF00069">
    <property type="entry name" value="Pkinase"/>
    <property type="match status" value="1"/>
</dbReference>
<evidence type="ECO:0000256" key="4">
    <source>
        <dbReference type="ARBA" id="ARBA00022777"/>
    </source>
</evidence>
<accession>Q98S30</accession>
<dbReference type="InterPro" id="IPR011009">
    <property type="entry name" value="Kinase-like_dom_sf"/>
</dbReference>
<organism evidence="7 8">
    <name type="scientific">Guillardia theta</name>
    <name type="common">Cryptophyte</name>
    <name type="synonym">Cryptomonas phi</name>
    <dbReference type="NCBI Taxonomy" id="55529"/>
    <lineage>
        <taxon>Eukaryota</taxon>
        <taxon>Cryptophyceae</taxon>
        <taxon>Pyrenomonadales</taxon>
        <taxon>Geminigeraceae</taxon>
        <taxon>Guillardia</taxon>
    </lineage>
</organism>
<evidence type="ECO:0000256" key="1">
    <source>
        <dbReference type="ARBA" id="ARBA00022527"/>
    </source>
</evidence>